<keyword evidence="1" id="KW-0378">Hydrolase</keyword>
<dbReference type="InterPro" id="IPR013094">
    <property type="entry name" value="AB_hydrolase_3"/>
</dbReference>
<dbReference type="InterPro" id="IPR050300">
    <property type="entry name" value="GDXG_lipolytic_enzyme"/>
</dbReference>
<organism evidence="3 4">
    <name type="scientific">Sporothrix stenoceras</name>
    <dbReference type="NCBI Taxonomy" id="5173"/>
    <lineage>
        <taxon>Eukaryota</taxon>
        <taxon>Fungi</taxon>
        <taxon>Dikarya</taxon>
        <taxon>Ascomycota</taxon>
        <taxon>Pezizomycotina</taxon>
        <taxon>Sordariomycetes</taxon>
        <taxon>Sordariomycetidae</taxon>
        <taxon>Ophiostomatales</taxon>
        <taxon>Ophiostomataceae</taxon>
        <taxon>Sporothrix</taxon>
    </lineage>
</organism>
<evidence type="ECO:0000259" key="2">
    <source>
        <dbReference type="Pfam" id="PF07859"/>
    </source>
</evidence>
<evidence type="ECO:0000256" key="1">
    <source>
        <dbReference type="ARBA" id="ARBA00022801"/>
    </source>
</evidence>
<reference evidence="3 4" key="1">
    <citation type="journal article" date="2024" name="IMA Fungus">
        <title>IMA Genome - F19 : A genome assembly and annotation guide to empower mycologists, including annotated draft genome sequences of Ceratocystis pirilliformis, Diaporthe australafricana, Fusarium ophioides, Paecilomyces lecythidis, and Sporothrix stenoceras.</title>
        <authorList>
            <person name="Aylward J."/>
            <person name="Wilson A.M."/>
            <person name="Visagie C.M."/>
            <person name="Spraker J."/>
            <person name="Barnes I."/>
            <person name="Buitendag C."/>
            <person name="Ceriani C."/>
            <person name="Del Mar Angel L."/>
            <person name="du Plessis D."/>
            <person name="Fuchs T."/>
            <person name="Gasser K."/>
            <person name="Kramer D."/>
            <person name="Li W."/>
            <person name="Munsamy K."/>
            <person name="Piso A."/>
            <person name="Price J.L."/>
            <person name="Sonnekus B."/>
            <person name="Thomas C."/>
            <person name="van der Nest A."/>
            <person name="van Dijk A."/>
            <person name="van Heerden A."/>
            <person name="van Vuuren N."/>
            <person name="Yilmaz N."/>
            <person name="Duong T.A."/>
            <person name="van der Merwe N.A."/>
            <person name="Wingfield M.J."/>
            <person name="Wingfield B.D."/>
        </authorList>
    </citation>
    <scope>NUCLEOTIDE SEQUENCE [LARGE SCALE GENOMIC DNA]</scope>
    <source>
        <strain evidence="3 4">CMW 5346</strain>
    </source>
</reference>
<dbReference type="PANTHER" id="PTHR48081">
    <property type="entry name" value="AB HYDROLASE SUPERFAMILY PROTEIN C4A8.06C"/>
    <property type="match status" value="1"/>
</dbReference>
<keyword evidence="4" id="KW-1185">Reference proteome</keyword>
<evidence type="ECO:0000313" key="3">
    <source>
        <dbReference type="EMBL" id="KAL1891941.1"/>
    </source>
</evidence>
<dbReference type="InterPro" id="IPR029058">
    <property type="entry name" value="AB_hydrolase_fold"/>
</dbReference>
<comment type="caution">
    <text evidence="3">The sequence shown here is derived from an EMBL/GenBank/DDBJ whole genome shotgun (WGS) entry which is preliminary data.</text>
</comment>
<dbReference type="Gene3D" id="3.40.50.1820">
    <property type="entry name" value="alpha/beta hydrolase"/>
    <property type="match status" value="1"/>
</dbReference>
<dbReference type="SUPFAM" id="SSF53474">
    <property type="entry name" value="alpha/beta-Hydrolases"/>
    <property type="match status" value="1"/>
</dbReference>
<dbReference type="EMBL" id="JAWCUI010000048">
    <property type="protein sequence ID" value="KAL1891941.1"/>
    <property type="molecule type" value="Genomic_DNA"/>
</dbReference>
<dbReference type="PANTHER" id="PTHR48081:SF8">
    <property type="entry name" value="ALPHA_BETA HYDROLASE FOLD-3 DOMAIN-CONTAINING PROTEIN-RELATED"/>
    <property type="match status" value="1"/>
</dbReference>
<proteinExistence type="predicted"/>
<dbReference type="Proteomes" id="UP001583186">
    <property type="component" value="Unassembled WGS sequence"/>
</dbReference>
<protein>
    <recommendedName>
        <fullName evidence="2">Alpha/beta hydrolase fold-3 domain-containing protein</fullName>
    </recommendedName>
</protein>
<name>A0ABR3YVM9_9PEZI</name>
<accession>A0ABR3YVM9</accession>
<dbReference type="Pfam" id="PF07859">
    <property type="entry name" value="Abhydrolase_3"/>
    <property type="match status" value="1"/>
</dbReference>
<gene>
    <name evidence="3" type="ORF">Sste5346_007285</name>
</gene>
<feature type="domain" description="Alpha/beta hydrolase fold-3" evidence="2">
    <location>
        <begin position="89"/>
        <end position="296"/>
    </location>
</feature>
<sequence length="322" mass="34463">MPLELDPELAAVLAVLSAGYEQPPPPALGDVATRRATVGEGIRHLSGPTPDGVTTTDYFATAADGHKILLRLYQPESAKSDDNLSPLLYYIHGGGMILGSVDIYNSIVAKYAVQTGVPFLSVDYRLAPEHPYPTPVDDCCAGLAWLAEHTAELGVAADRVAIMGDSGGGGLAMATTLRLRERKCQLTPSMLILLAPMLDDRTVEADKHLEKVVSWSGVDNQTGWMALLGSLKGEDVPATASPARMTDEDLGRLPPMYMDVGALDLFRDETVQLASRATKAGVSVELHVYPGCTHGFDLFAPRAGVSQQAVANRIRAIERWAE</sequence>
<evidence type="ECO:0000313" key="4">
    <source>
        <dbReference type="Proteomes" id="UP001583186"/>
    </source>
</evidence>